<evidence type="ECO:0000256" key="4">
    <source>
        <dbReference type="ARBA" id="ARBA00034706"/>
    </source>
</evidence>
<dbReference type="GO" id="GO:0005869">
    <property type="term" value="C:dynactin complex"/>
    <property type="evidence" value="ECO:0007669"/>
    <property type="project" value="TreeGrafter"/>
</dbReference>
<evidence type="ECO:0000256" key="5">
    <source>
        <dbReference type="ARBA" id="ARBA00034865"/>
    </source>
</evidence>
<dbReference type="InterPro" id="IPR047125">
    <property type="entry name" value="DCTN5"/>
</dbReference>
<dbReference type="InterPro" id="IPR011004">
    <property type="entry name" value="Trimer_LpxA-like_sf"/>
</dbReference>
<evidence type="ECO:0000313" key="7">
    <source>
        <dbReference type="Proteomes" id="UP000792457"/>
    </source>
</evidence>
<dbReference type="AlphaFoldDB" id="A0A8K0K6N9"/>
<sequence>MQLVVVVELSEIEMELPDIVFKKADYVETLSFTATVLLQASGNKVCRQTVLCGSQNIILQGKTIVQTDAIIRGDLANVRVGRYSIISNRAFNTNCFFSSVAFFPIHIGEHTFVGEGSVVSAAVVGSYVYIGKNCVIGRRCVLKDCCMVMDNTVLPPEAVVPSFTKWSGSPGRLDASGDLPECTQDMMANFTHSYYDHFIPEKPIQAD</sequence>
<name>A0A8K0K6N9_LADFU</name>
<organism evidence="6 7">
    <name type="scientific">Ladona fulva</name>
    <name type="common">Scarce chaser dragonfly</name>
    <name type="synonym">Libellula fulva</name>
    <dbReference type="NCBI Taxonomy" id="123851"/>
    <lineage>
        <taxon>Eukaryota</taxon>
        <taxon>Metazoa</taxon>
        <taxon>Ecdysozoa</taxon>
        <taxon>Arthropoda</taxon>
        <taxon>Hexapoda</taxon>
        <taxon>Insecta</taxon>
        <taxon>Pterygota</taxon>
        <taxon>Palaeoptera</taxon>
        <taxon>Odonata</taxon>
        <taxon>Epiprocta</taxon>
        <taxon>Anisoptera</taxon>
        <taxon>Libelluloidea</taxon>
        <taxon>Libellulidae</taxon>
        <taxon>Ladona</taxon>
    </lineage>
</organism>
<accession>A0A8K0K6N9</accession>
<proteinExistence type="inferred from homology"/>
<gene>
    <name evidence="6" type="ORF">J437_LFUL007153</name>
</gene>
<evidence type="ECO:0000256" key="2">
    <source>
        <dbReference type="ARBA" id="ARBA00022490"/>
    </source>
</evidence>
<dbReference type="Pfam" id="PF21711">
    <property type="entry name" value="DCTN5"/>
    <property type="match status" value="1"/>
</dbReference>
<comment type="caution">
    <text evidence="6">The sequence shown here is derived from an EMBL/GenBank/DDBJ whole genome shotgun (WGS) entry which is preliminary data.</text>
</comment>
<dbReference type="SUPFAM" id="SSF51161">
    <property type="entry name" value="Trimeric LpxA-like enzymes"/>
    <property type="match status" value="1"/>
</dbReference>
<protein>
    <recommendedName>
        <fullName evidence="5">Dynactin subunit 5</fullName>
    </recommendedName>
</protein>
<dbReference type="CDD" id="cd03359">
    <property type="entry name" value="LbH_Dynactin_5"/>
    <property type="match status" value="1"/>
</dbReference>
<dbReference type="Gene3D" id="2.160.10.10">
    <property type="entry name" value="Hexapeptide repeat proteins"/>
    <property type="match status" value="1"/>
</dbReference>
<keyword evidence="7" id="KW-1185">Reference proteome</keyword>
<evidence type="ECO:0000256" key="1">
    <source>
        <dbReference type="ARBA" id="ARBA00004245"/>
    </source>
</evidence>
<evidence type="ECO:0000256" key="3">
    <source>
        <dbReference type="ARBA" id="ARBA00023212"/>
    </source>
</evidence>
<dbReference type="EMBL" id="KZ308426">
    <property type="protein sequence ID" value="KAG8229345.1"/>
    <property type="molecule type" value="Genomic_DNA"/>
</dbReference>
<dbReference type="PANTHER" id="PTHR46126:SF1">
    <property type="entry name" value="DYNACTIN SUBUNIT 5"/>
    <property type="match status" value="1"/>
</dbReference>
<keyword evidence="3" id="KW-0206">Cytoskeleton</keyword>
<reference evidence="6" key="1">
    <citation type="submission" date="2013-04" db="EMBL/GenBank/DDBJ databases">
        <authorList>
            <person name="Qu J."/>
            <person name="Murali S.C."/>
            <person name="Bandaranaike D."/>
            <person name="Bellair M."/>
            <person name="Blankenburg K."/>
            <person name="Chao H."/>
            <person name="Dinh H."/>
            <person name="Doddapaneni H."/>
            <person name="Downs B."/>
            <person name="Dugan-Rocha S."/>
            <person name="Elkadiri S."/>
            <person name="Gnanaolivu R.D."/>
            <person name="Hernandez B."/>
            <person name="Javaid M."/>
            <person name="Jayaseelan J.C."/>
            <person name="Lee S."/>
            <person name="Li M."/>
            <person name="Ming W."/>
            <person name="Munidasa M."/>
            <person name="Muniz J."/>
            <person name="Nguyen L."/>
            <person name="Ongeri F."/>
            <person name="Osuji N."/>
            <person name="Pu L.-L."/>
            <person name="Puazo M."/>
            <person name="Qu C."/>
            <person name="Quiroz J."/>
            <person name="Raj R."/>
            <person name="Weissenberger G."/>
            <person name="Xin Y."/>
            <person name="Zou X."/>
            <person name="Han Y."/>
            <person name="Richards S."/>
            <person name="Worley K."/>
            <person name="Muzny D."/>
            <person name="Gibbs R."/>
        </authorList>
    </citation>
    <scope>NUCLEOTIDE SEQUENCE</scope>
    <source>
        <strain evidence="6">Sampled in the wild</strain>
    </source>
</reference>
<comment type="similarity">
    <text evidence="4">Belongs to the dynactin subunits 5/6 family. Dynactin subunit 5 subfamily.</text>
</comment>
<keyword evidence="2" id="KW-0963">Cytoplasm</keyword>
<dbReference type="OrthoDB" id="417208at2759"/>
<evidence type="ECO:0000313" key="6">
    <source>
        <dbReference type="EMBL" id="KAG8229345.1"/>
    </source>
</evidence>
<dbReference type="PANTHER" id="PTHR46126">
    <property type="entry name" value="DYNACTIN SUBUNIT 5"/>
    <property type="match status" value="1"/>
</dbReference>
<dbReference type="Proteomes" id="UP000792457">
    <property type="component" value="Unassembled WGS sequence"/>
</dbReference>
<comment type="subcellular location">
    <subcellularLocation>
        <location evidence="1">Cytoplasm</location>
        <location evidence="1">Cytoskeleton</location>
    </subcellularLocation>
</comment>
<reference evidence="6" key="2">
    <citation type="submission" date="2017-10" db="EMBL/GenBank/DDBJ databases">
        <title>Ladona fulva Genome sequencing and assembly.</title>
        <authorList>
            <person name="Murali S."/>
            <person name="Richards S."/>
            <person name="Bandaranaike D."/>
            <person name="Bellair M."/>
            <person name="Blankenburg K."/>
            <person name="Chao H."/>
            <person name="Dinh H."/>
            <person name="Doddapaneni H."/>
            <person name="Dugan-Rocha S."/>
            <person name="Elkadiri S."/>
            <person name="Gnanaolivu R."/>
            <person name="Hernandez B."/>
            <person name="Skinner E."/>
            <person name="Javaid M."/>
            <person name="Lee S."/>
            <person name="Li M."/>
            <person name="Ming W."/>
            <person name="Munidasa M."/>
            <person name="Muniz J."/>
            <person name="Nguyen L."/>
            <person name="Hughes D."/>
            <person name="Osuji N."/>
            <person name="Pu L.-L."/>
            <person name="Puazo M."/>
            <person name="Qu C."/>
            <person name="Quiroz J."/>
            <person name="Raj R."/>
            <person name="Weissenberger G."/>
            <person name="Xin Y."/>
            <person name="Zou X."/>
            <person name="Han Y."/>
            <person name="Worley K."/>
            <person name="Muzny D."/>
            <person name="Gibbs R."/>
        </authorList>
    </citation>
    <scope>NUCLEOTIDE SEQUENCE</scope>
    <source>
        <strain evidence="6">Sampled in the wild</strain>
    </source>
</reference>